<dbReference type="SUPFAM" id="SSF48576">
    <property type="entry name" value="Terpenoid synthases"/>
    <property type="match status" value="1"/>
</dbReference>
<dbReference type="PROSITE" id="PS00723">
    <property type="entry name" value="POLYPRENYL_SYNTHASE_1"/>
    <property type="match status" value="1"/>
</dbReference>
<dbReference type="PANTHER" id="PTHR43281">
    <property type="entry name" value="FARNESYL DIPHOSPHATE SYNTHASE"/>
    <property type="match status" value="1"/>
</dbReference>
<gene>
    <name evidence="8" type="ORF">P8935_00610</name>
</gene>
<organism evidence="8">
    <name type="scientific">Telmatobacter sp. DSM 110680</name>
    <dbReference type="NCBI Taxonomy" id="3036704"/>
    <lineage>
        <taxon>Bacteria</taxon>
        <taxon>Pseudomonadati</taxon>
        <taxon>Acidobacteriota</taxon>
        <taxon>Terriglobia</taxon>
        <taxon>Terriglobales</taxon>
        <taxon>Acidobacteriaceae</taxon>
        <taxon>Telmatobacter</taxon>
    </lineage>
</organism>
<evidence type="ECO:0000256" key="5">
    <source>
        <dbReference type="ARBA" id="ARBA00022842"/>
    </source>
</evidence>
<keyword evidence="4" id="KW-0479">Metal-binding</keyword>
<dbReference type="Pfam" id="PF00348">
    <property type="entry name" value="polyprenyl_synt"/>
    <property type="match status" value="1"/>
</dbReference>
<evidence type="ECO:0000256" key="4">
    <source>
        <dbReference type="ARBA" id="ARBA00022723"/>
    </source>
</evidence>
<name>A0AAU7DKF0_9BACT</name>
<comment type="cofactor">
    <cofactor evidence="1">
        <name>Mg(2+)</name>
        <dbReference type="ChEBI" id="CHEBI:18420"/>
    </cofactor>
</comment>
<dbReference type="Gene3D" id="1.10.600.10">
    <property type="entry name" value="Farnesyl Diphosphate Synthase"/>
    <property type="match status" value="1"/>
</dbReference>
<dbReference type="GO" id="GO:0008299">
    <property type="term" value="P:isoprenoid biosynthetic process"/>
    <property type="evidence" value="ECO:0007669"/>
    <property type="project" value="UniProtKB-KW"/>
</dbReference>
<protein>
    <submittedName>
        <fullName evidence="8">Polyprenyl synthetase family protein</fullName>
    </submittedName>
</protein>
<dbReference type="EMBL" id="CP121196">
    <property type="protein sequence ID" value="XBH17846.1"/>
    <property type="molecule type" value="Genomic_DNA"/>
</dbReference>
<keyword evidence="3 7" id="KW-0808">Transferase</keyword>
<evidence type="ECO:0000256" key="2">
    <source>
        <dbReference type="ARBA" id="ARBA00006706"/>
    </source>
</evidence>
<dbReference type="GO" id="GO:0046872">
    <property type="term" value="F:metal ion binding"/>
    <property type="evidence" value="ECO:0007669"/>
    <property type="project" value="UniProtKB-KW"/>
</dbReference>
<dbReference type="GO" id="GO:0004659">
    <property type="term" value="F:prenyltransferase activity"/>
    <property type="evidence" value="ECO:0007669"/>
    <property type="project" value="InterPro"/>
</dbReference>
<dbReference type="SFLD" id="SFLDS00005">
    <property type="entry name" value="Isoprenoid_Synthase_Type_I"/>
    <property type="match status" value="1"/>
</dbReference>
<evidence type="ECO:0000256" key="3">
    <source>
        <dbReference type="ARBA" id="ARBA00022679"/>
    </source>
</evidence>
<comment type="similarity">
    <text evidence="2 7">Belongs to the FPP/GGPP synthase family.</text>
</comment>
<keyword evidence="6" id="KW-0414">Isoprene biosynthesis</keyword>
<keyword evidence="5" id="KW-0460">Magnesium</keyword>
<dbReference type="RefSeq" id="WP_348263071.1">
    <property type="nucleotide sequence ID" value="NZ_CP121196.1"/>
</dbReference>
<dbReference type="InterPro" id="IPR000092">
    <property type="entry name" value="Polyprenyl_synt"/>
</dbReference>
<dbReference type="AlphaFoldDB" id="A0AAU7DKF0"/>
<evidence type="ECO:0000256" key="6">
    <source>
        <dbReference type="ARBA" id="ARBA00023229"/>
    </source>
</evidence>
<sequence>MPREPQFDDNNAASLQESFRASLPLPSLLDPGFEDALRHVLSNPGSMVRPKMVHRVGSAYNLDTESAHNIAIALEYFHTASLIFDDMPCMDNAVERRGAPCVHVEFGEATAILTALALINRAYALMWRAVAACPQDGKNHVMTYIEERLGVAGLLNGQSLDLHYSMLPHTRETTERIARGKTVSLIRLTLVVPAMLGGAPAREIQLLERIAVCWGLGYQTIDDLKDVLQSANETGKTAARDELLDRPNIASAIGICGAVERLERLMRIGDLTLHRLLIHRPALSFLSKLRSDLEGELRQVTDSACEMAEEAVARERA</sequence>
<dbReference type="InterPro" id="IPR033749">
    <property type="entry name" value="Polyprenyl_synt_CS"/>
</dbReference>
<evidence type="ECO:0000256" key="1">
    <source>
        <dbReference type="ARBA" id="ARBA00001946"/>
    </source>
</evidence>
<proteinExistence type="inferred from homology"/>
<evidence type="ECO:0000313" key="8">
    <source>
        <dbReference type="EMBL" id="XBH17846.1"/>
    </source>
</evidence>
<evidence type="ECO:0000256" key="7">
    <source>
        <dbReference type="RuleBase" id="RU004466"/>
    </source>
</evidence>
<dbReference type="PANTHER" id="PTHR43281:SF1">
    <property type="entry name" value="FARNESYL DIPHOSPHATE SYNTHASE"/>
    <property type="match status" value="1"/>
</dbReference>
<reference evidence="8" key="1">
    <citation type="submission" date="2023-03" db="EMBL/GenBank/DDBJ databases">
        <title>Edaphobacter sp.</title>
        <authorList>
            <person name="Huber K.J."/>
            <person name="Papendorf J."/>
            <person name="Pilke C."/>
            <person name="Bunk B."/>
            <person name="Sproeer C."/>
            <person name="Pester M."/>
        </authorList>
    </citation>
    <scope>NUCLEOTIDE SEQUENCE</scope>
    <source>
        <strain evidence="8">DSM 110680</strain>
    </source>
</reference>
<dbReference type="InterPro" id="IPR008949">
    <property type="entry name" value="Isoprenoid_synthase_dom_sf"/>
</dbReference>
<accession>A0AAU7DKF0</accession>